<proteinExistence type="predicted"/>
<organism evidence="2">
    <name type="scientific">Theileria annulata</name>
    <dbReference type="NCBI Taxonomy" id="5874"/>
    <lineage>
        <taxon>Eukaryota</taxon>
        <taxon>Sar</taxon>
        <taxon>Alveolata</taxon>
        <taxon>Apicomplexa</taxon>
        <taxon>Aconoidasida</taxon>
        <taxon>Piroplasmida</taxon>
        <taxon>Theileriidae</taxon>
        <taxon>Theileria</taxon>
    </lineage>
</organism>
<evidence type="ECO:0000313" key="2">
    <source>
        <dbReference type="EMBL" id="SVP91974.1"/>
    </source>
</evidence>
<gene>
    <name evidence="1" type="ORF">TAT_000189300</name>
    <name evidence="2" type="ORF">TAV_000189500</name>
</gene>
<dbReference type="AlphaFoldDB" id="A0A3B0MQ72"/>
<name>A0A3B0MQ72_THEAN</name>
<dbReference type="EMBL" id="UIVT01000002">
    <property type="protein sequence ID" value="SVP91716.1"/>
    <property type="molecule type" value="Genomic_DNA"/>
</dbReference>
<reference evidence="2" key="1">
    <citation type="submission" date="2018-07" db="EMBL/GenBank/DDBJ databases">
        <authorList>
            <person name="Quirk P.G."/>
            <person name="Krulwich T.A."/>
        </authorList>
    </citation>
    <scope>NUCLEOTIDE SEQUENCE</scope>
    <source>
        <strain evidence="2">Anand</strain>
    </source>
</reference>
<evidence type="ECO:0000313" key="1">
    <source>
        <dbReference type="EMBL" id="SVP91716.1"/>
    </source>
</evidence>
<dbReference type="EMBL" id="UIVS01000002">
    <property type="protein sequence ID" value="SVP91974.1"/>
    <property type="molecule type" value="Genomic_DNA"/>
</dbReference>
<sequence length="696" mass="80931">MFNGQNYGRLCGIISKFTTNRIKCRFFNIQSDKSQLIKKVSSNRKQWEQLRKESRDDTSDFDNISFEKTIAHSGFGKSQNSKSKHGFKYLGLLQTVTNSTSDEKLFSLLADISKFIDEFTPYELIDIGYFLTRINRPGCSQVVEPILHRFFSMPERFSCLNGVYFHRLLRTMFIFQDVTYRVWVYEIAQLVSAKHAHLLMRDVQLVIDDLSLFYDAAAQGALNQLEDSVLSRVQELELYRLPLLIHALGRCGYNSINVAKAVHRVYTSYKGHKDYYSSHLIGLLLKGYASFHFNPGTEFLDDVWSNVKDNLKNVEFKYLSWIGESFLKLRYFPNISVILDELISKHSILSHLEFTDFISDCWSIQTHILSLEFKNYIVPGSVWQNSSYSDEGFSEMNPNSLSQENNSKETVDKLYGYYKRLITLINSEMPGKIYESTPPYRSTQFELMTRLLDIYPNPRDFRIILPLRKYDTIYPVLSLPKSLDTTTKGDISYLFTQMDHFHSSNFFGPNSNHEQTQPEYNTIKSVDPPINNVSGSSSGLKELNPILKQYIHSVFFRTPALAPRGLRLLIQGLARIHFEQREESEIDKDLIPNMKVKYHKRPLSRSIVREVYRKLACFNNDDLIVSLFGMIVLNMFEFQLSKQLLSELIRIWVHQKNQNSLLDEQLQMISLFFLTLERNNPSVYSSLDVESIKKLC</sequence>
<protein>
    <submittedName>
        <fullName evidence="2">Uncharacterized protein</fullName>
    </submittedName>
</protein>
<dbReference type="VEuPathDB" id="PiroplasmaDB:TA12415"/>
<accession>A0A3B0MQ72</accession>